<evidence type="ECO:0000313" key="4">
    <source>
        <dbReference type="EMBL" id="GHA15841.1"/>
    </source>
</evidence>
<dbReference type="InterPro" id="IPR046216">
    <property type="entry name" value="DUF6249"/>
</dbReference>
<keyword evidence="1" id="KW-1133">Transmembrane helix</keyword>
<comment type="caution">
    <text evidence="4">The sequence shown here is derived from an EMBL/GenBank/DDBJ whole genome shotgun (WGS) entry which is preliminary data.</text>
</comment>
<reference evidence="4" key="1">
    <citation type="journal article" date="2014" name="Int. J. Syst. Evol. Microbiol.">
        <title>Complete genome sequence of Corynebacterium casei LMG S-19264T (=DSM 44701T), isolated from a smear-ripened cheese.</title>
        <authorList>
            <consortium name="US DOE Joint Genome Institute (JGI-PGF)"/>
            <person name="Walter F."/>
            <person name="Albersmeier A."/>
            <person name="Kalinowski J."/>
            <person name="Ruckert C."/>
        </authorList>
    </citation>
    <scope>NUCLEOTIDE SEQUENCE</scope>
    <source>
        <strain evidence="4">KCTC 12711</strain>
    </source>
</reference>
<dbReference type="Proteomes" id="UP000614811">
    <property type="component" value="Unassembled WGS sequence"/>
</dbReference>
<keyword evidence="2" id="KW-0732">Signal</keyword>
<evidence type="ECO:0000256" key="2">
    <source>
        <dbReference type="SAM" id="SignalP"/>
    </source>
</evidence>
<dbReference type="EMBL" id="BMXA01000005">
    <property type="protein sequence ID" value="GHA15841.1"/>
    <property type="molecule type" value="Genomic_DNA"/>
</dbReference>
<keyword evidence="5" id="KW-1185">Reference proteome</keyword>
<feature type="transmembrane region" description="Helical" evidence="1">
    <location>
        <begin position="187"/>
        <end position="204"/>
    </location>
</feature>
<evidence type="ECO:0000259" key="3">
    <source>
        <dbReference type="Pfam" id="PF19762"/>
    </source>
</evidence>
<feature type="transmembrane region" description="Helical" evidence="1">
    <location>
        <begin position="210"/>
        <end position="229"/>
    </location>
</feature>
<evidence type="ECO:0000256" key="1">
    <source>
        <dbReference type="SAM" id="Phobius"/>
    </source>
</evidence>
<organism evidence="4 5">
    <name type="scientific">Arenicella chitinivorans</name>
    <dbReference type="NCBI Taxonomy" id="1329800"/>
    <lineage>
        <taxon>Bacteria</taxon>
        <taxon>Pseudomonadati</taxon>
        <taxon>Pseudomonadota</taxon>
        <taxon>Gammaproteobacteria</taxon>
        <taxon>Arenicellales</taxon>
        <taxon>Arenicellaceae</taxon>
        <taxon>Arenicella</taxon>
    </lineage>
</organism>
<sequence>MKNTLTTFSLALMMSISSFAFAQAADNQGVVEQSVETTVNLKDEDGKLRIGIEIDGDEELTSDEKFAAARKAIRENFGEEVVNDLEADISRLSNEDKEKIVKAIEDGITFDLNGSDMPVGAVIVATLAVLLIFGMPVFIVLLVLWFGHKKRRQRVELVNRFLDSGKEVPPEVLHTIDVDGGNSLRRGIMLTGIGAGIVAAFNVVGDSDIAGFGLIPLFIGIARLVYWYIAERKEGTQ</sequence>
<proteinExistence type="predicted"/>
<evidence type="ECO:0000313" key="5">
    <source>
        <dbReference type="Proteomes" id="UP000614811"/>
    </source>
</evidence>
<gene>
    <name evidence="4" type="ORF">GCM10008090_26830</name>
</gene>
<feature type="chain" id="PRO_5037137940" description="DUF6249 domain-containing protein" evidence="2">
    <location>
        <begin position="25"/>
        <end position="237"/>
    </location>
</feature>
<feature type="transmembrane region" description="Helical" evidence="1">
    <location>
        <begin position="119"/>
        <end position="146"/>
    </location>
</feature>
<accession>A0A918RYP3</accession>
<keyword evidence="1" id="KW-0812">Transmembrane</keyword>
<name>A0A918RYP3_9GAMM</name>
<feature type="domain" description="DUF6249" evidence="3">
    <location>
        <begin position="127"/>
        <end position="230"/>
    </location>
</feature>
<dbReference type="AlphaFoldDB" id="A0A918RYP3"/>
<reference evidence="4" key="2">
    <citation type="submission" date="2020-09" db="EMBL/GenBank/DDBJ databases">
        <authorList>
            <person name="Sun Q."/>
            <person name="Kim S."/>
        </authorList>
    </citation>
    <scope>NUCLEOTIDE SEQUENCE</scope>
    <source>
        <strain evidence="4">KCTC 12711</strain>
    </source>
</reference>
<dbReference type="Pfam" id="PF19762">
    <property type="entry name" value="DUF6249"/>
    <property type="match status" value="1"/>
</dbReference>
<dbReference type="RefSeq" id="WP_189402136.1">
    <property type="nucleotide sequence ID" value="NZ_BMXA01000005.1"/>
</dbReference>
<keyword evidence="1" id="KW-0472">Membrane</keyword>
<protein>
    <recommendedName>
        <fullName evidence="3">DUF6249 domain-containing protein</fullName>
    </recommendedName>
</protein>
<feature type="signal peptide" evidence="2">
    <location>
        <begin position="1"/>
        <end position="24"/>
    </location>
</feature>